<dbReference type="Proteomes" id="UP000245910">
    <property type="component" value="Chromosome I"/>
</dbReference>
<evidence type="ECO:0000313" key="1">
    <source>
        <dbReference type="EMBL" id="CEI67358.1"/>
    </source>
</evidence>
<name>A0A2L2TBC5_9HYPO</name>
<organism evidence="1 2">
    <name type="scientific">Fusarium venenatum</name>
    <dbReference type="NCBI Taxonomy" id="56646"/>
    <lineage>
        <taxon>Eukaryota</taxon>
        <taxon>Fungi</taxon>
        <taxon>Dikarya</taxon>
        <taxon>Ascomycota</taxon>
        <taxon>Pezizomycotina</taxon>
        <taxon>Sordariomycetes</taxon>
        <taxon>Hypocreomycetidae</taxon>
        <taxon>Hypocreales</taxon>
        <taxon>Nectriaceae</taxon>
        <taxon>Fusarium</taxon>
    </lineage>
</organism>
<keyword evidence="2" id="KW-1185">Reference proteome</keyword>
<sequence length="89" mass="9916">MATMGQSIVHLRTIGCKAFINVGTETRTNMKKAAQRGAHILPRYKEALSSQVNRTASRHSASRPEAKAMAFTIVQGLYRQRDSTAPTRW</sequence>
<protein>
    <submittedName>
        <fullName evidence="1">Uncharacterized protein</fullName>
    </submittedName>
</protein>
<dbReference type="AlphaFoldDB" id="A0A2L2TBC5"/>
<dbReference type="EMBL" id="LN649229">
    <property type="protein sequence ID" value="CEI67358.1"/>
    <property type="molecule type" value="Genomic_DNA"/>
</dbReference>
<reference evidence="2" key="1">
    <citation type="submission" date="2014-10" db="EMBL/GenBank/DDBJ databases">
        <authorList>
            <person name="King R."/>
        </authorList>
    </citation>
    <scope>NUCLEOTIDE SEQUENCE [LARGE SCALE GENOMIC DNA]</scope>
    <source>
        <strain evidence="2">A3/5</strain>
    </source>
</reference>
<proteinExistence type="predicted"/>
<evidence type="ECO:0000313" key="2">
    <source>
        <dbReference type="Proteomes" id="UP000245910"/>
    </source>
</evidence>
<accession>A0A2L2TBC5</accession>